<sequence>MDQLKEDLKKQIIEQLNLEDIQVSEIADDALLFNDEGLGLDSIDALELIVLLEKFHGIQVTKPEEGKEAFMSINTMADYITRRKAEQAV</sequence>
<dbReference type="AlphaFoldDB" id="A0A4R5D9K0"/>
<comment type="caution">
    <text evidence="4">The sequence shown here is derived from an EMBL/GenBank/DDBJ whole genome shotgun (WGS) entry which is preliminary data.</text>
</comment>
<keyword evidence="2" id="KW-0597">Phosphoprotein</keyword>
<protein>
    <submittedName>
        <fullName evidence="4">Acyl carrier protein</fullName>
    </submittedName>
</protein>
<organism evidence="4 5">
    <name type="scientific">Dyadobacter psychrotolerans</name>
    <dbReference type="NCBI Taxonomy" id="2541721"/>
    <lineage>
        <taxon>Bacteria</taxon>
        <taxon>Pseudomonadati</taxon>
        <taxon>Bacteroidota</taxon>
        <taxon>Cytophagia</taxon>
        <taxon>Cytophagales</taxon>
        <taxon>Spirosomataceae</taxon>
        <taxon>Dyadobacter</taxon>
    </lineage>
</organism>
<dbReference type="InterPro" id="IPR036736">
    <property type="entry name" value="ACP-like_sf"/>
</dbReference>
<feature type="domain" description="Carrier" evidence="3">
    <location>
        <begin position="2"/>
        <end position="84"/>
    </location>
</feature>
<dbReference type="InterPro" id="IPR006162">
    <property type="entry name" value="Ppantetheine_attach_site"/>
</dbReference>
<keyword evidence="1" id="KW-0596">Phosphopantetheine</keyword>
<dbReference type="RefSeq" id="WP_131961790.1">
    <property type="nucleotide sequence ID" value="NZ_SMFL01000016.1"/>
</dbReference>
<dbReference type="Proteomes" id="UP000294850">
    <property type="component" value="Unassembled WGS sequence"/>
</dbReference>
<dbReference type="Gene3D" id="1.10.1200.10">
    <property type="entry name" value="ACP-like"/>
    <property type="match status" value="1"/>
</dbReference>
<dbReference type="Pfam" id="PF00550">
    <property type="entry name" value="PP-binding"/>
    <property type="match status" value="1"/>
</dbReference>
<keyword evidence="5" id="KW-1185">Reference proteome</keyword>
<evidence type="ECO:0000256" key="1">
    <source>
        <dbReference type="ARBA" id="ARBA00022450"/>
    </source>
</evidence>
<gene>
    <name evidence="4" type="ORF">E0F88_28740</name>
</gene>
<proteinExistence type="predicted"/>
<dbReference type="EMBL" id="SMFL01000016">
    <property type="protein sequence ID" value="TDE10282.1"/>
    <property type="molecule type" value="Genomic_DNA"/>
</dbReference>
<evidence type="ECO:0000256" key="2">
    <source>
        <dbReference type="ARBA" id="ARBA00022553"/>
    </source>
</evidence>
<dbReference type="InterPro" id="IPR009081">
    <property type="entry name" value="PP-bd_ACP"/>
</dbReference>
<dbReference type="PROSITE" id="PS50075">
    <property type="entry name" value="CARRIER"/>
    <property type="match status" value="1"/>
</dbReference>
<evidence type="ECO:0000313" key="4">
    <source>
        <dbReference type="EMBL" id="TDE10282.1"/>
    </source>
</evidence>
<dbReference type="PROSITE" id="PS00012">
    <property type="entry name" value="PHOSPHOPANTETHEINE"/>
    <property type="match status" value="1"/>
</dbReference>
<accession>A0A4R5D9K0</accession>
<reference evidence="4 5" key="1">
    <citation type="submission" date="2019-03" db="EMBL/GenBank/DDBJ databases">
        <title>Dyadobacter AR-3-6 sp. nov., isolated from arctic soil.</title>
        <authorList>
            <person name="Chaudhary D.K."/>
        </authorList>
    </citation>
    <scope>NUCLEOTIDE SEQUENCE [LARGE SCALE GENOMIC DNA]</scope>
    <source>
        <strain evidence="4 5">AR-3-6</strain>
    </source>
</reference>
<evidence type="ECO:0000313" key="5">
    <source>
        <dbReference type="Proteomes" id="UP000294850"/>
    </source>
</evidence>
<evidence type="ECO:0000259" key="3">
    <source>
        <dbReference type="PROSITE" id="PS50075"/>
    </source>
</evidence>
<dbReference type="OrthoDB" id="9803943at2"/>
<dbReference type="SUPFAM" id="SSF47336">
    <property type="entry name" value="ACP-like"/>
    <property type="match status" value="1"/>
</dbReference>
<name>A0A4R5D9K0_9BACT</name>